<proteinExistence type="predicted"/>
<dbReference type="OrthoDB" id="7375978at2"/>
<dbReference type="KEGG" id="fil:BN1229_v1_2713"/>
<evidence type="ECO:0000313" key="2">
    <source>
        <dbReference type="Proteomes" id="UP000033187"/>
    </source>
</evidence>
<sequence>MVDAVNPAQQLADEEFAPNLRPLVPPALKRAYATVEHVIDEQPWLATPSARYGRGDLVRLASEYEFYKLIQTGALPFEPSWEPYSRPTGKHLVMRTKRALITINQVESPSTMPRKAVFRNTFGLPNTSFLFEDWNREIEERADRKHLLLVHGYQELTFSNLAMPNVETKQIAWKSANLLDLPHQVTEPAKDEGPTDSPDPEAIENIIRMINDNDLGNE</sequence>
<name>A0A0D6JJ79_9HYPH</name>
<dbReference type="AlphaFoldDB" id="A0A0D6JJ79"/>
<dbReference type="RefSeq" id="WP_046478536.1">
    <property type="nucleotide sequence ID" value="NZ_LN829118.1"/>
</dbReference>
<dbReference type="EMBL" id="LN829119">
    <property type="protein sequence ID" value="CPR21767.1"/>
    <property type="molecule type" value="Genomic_DNA"/>
</dbReference>
<protein>
    <submittedName>
        <fullName evidence="1">Uncharacterized protein</fullName>
    </submittedName>
</protein>
<dbReference type="Proteomes" id="UP000033187">
    <property type="component" value="Chromosome 1"/>
</dbReference>
<reference evidence="2" key="1">
    <citation type="submission" date="2015-02" db="EMBL/GenBank/DDBJ databases">
        <authorList>
            <person name="Chooi Y.-H."/>
        </authorList>
    </citation>
    <scope>NUCLEOTIDE SEQUENCE [LARGE SCALE GENOMIC DNA]</scope>
    <source>
        <strain evidence="2">strain Y</strain>
    </source>
</reference>
<evidence type="ECO:0000313" key="1">
    <source>
        <dbReference type="EMBL" id="CPR21767.1"/>
    </source>
</evidence>
<dbReference type="KEGG" id="fiy:BN1229_v1_3200"/>
<organism evidence="1 2">
    <name type="scientific">Candidatus Filomicrobium marinum</name>
    <dbReference type="NCBI Taxonomy" id="1608628"/>
    <lineage>
        <taxon>Bacteria</taxon>
        <taxon>Pseudomonadati</taxon>
        <taxon>Pseudomonadota</taxon>
        <taxon>Alphaproteobacteria</taxon>
        <taxon>Hyphomicrobiales</taxon>
        <taxon>Hyphomicrobiaceae</taxon>
        <taxon>Filomicrobium</taxon>
    </lineage>
</organism>
<accession>A0A0D6JJ79</accession>
<gene>
    <name evidence="1" type="ORF">YBN1229_v1_3200</name>
</gene>
<keyword evidence="2" id="KW-1185">Reference proteome</keyword>